<comment type="caution">
    <text evidence="2">The sequence shown here is derived from an EMBL/GenBank/DDBJ whole genome shotgun (WGS) entry which is preliminary data.</text>
</comment>
<organism evidence="2 3">
    <name type="scientific">Acidaminococcus fermentans</name>
    <dbReference type="NCBI Taxonomy" id="905"/>
    <lineage>
        <taxon>Bacteria</taxon>
        <taxon>Bacillati</taxon>
        <taxon>Bacillota</taxon>
        <taxon>Negativicutes</taxon>
        <taxon>Acidaminococcales</taxon>
        <taxon>Acidaminococcaceae</taxon>
        <taxon>Acidaminococcus</taxon>
    </lineage>
</organism>
<reference evidence="2 3" key="1">
    <citation type="submission" date="2016-10" db="EMBL/GenBank/DDBJ databases">
        <authorList>
            <person name="Varghese N."/>
            <person name="Submissions S."/>
        </authorList>
    </citation>
    <scope>NUCLEOTIDE SEQUENCE [LARGE SCALE GENOMIC DNA]</scope>
    <source>
        <strain evidence="2 3">WCC6</strain>
    </source>
</reference>
<dbReference type="Proteomes" id="UP000182379">
    <property type="component" value="Unassembled WGS sequence"/>
</dbReference>
<accession>A0A1H2U9N7</accession>
<evidence type="ECO:0000313" key="2">
    <source>
        <dbReference type="EMBL" id="SDW52319.1"/>
    </source>
</evidence>
<name>A0A1H2U9N7_ACIFE</name>
<proteinExistence type="predicted"/>
<sequence length="137" mass="15388">MLKQISLFAANHKGALGKITNDLARENINIYTMLATDSAEFGIIRLIVDNPDKALEALQKAGYQCRIDYVLAVDMASDQPGTLDKILTHLKDANVFVRYLYISFDRKTSSPIVVLKTDEPETETFLQGKGYTLLDRF</sequence>
<protein>
    <submittedName>
        <fullName evidence="2">Uncharacterized conserved protein, contains tandem ACT domains</fullName>
    </submittedName>
</protein>
<dbReference type="Gene3D" id="3.30.2130.10">
    <property type="entry name" value="VC0802-like"/>
    <property type="match status" value="1"/>
</dbReference>
<evidence type="ECO:0000313" key="3">
    <source>
        <dbReference type="Proteomes" id="UP000182379"/>
    </source>
</evidence>
<dbReference type="InterPro" id="IPR002912">
    <property type="entry name" value="ACT_dom"/>
</dbReference>
<dbReference type="Pfam" id="PF19571">
    <property type="entry name" value="ACT_8"/>
    <property type="match status" value="1"/>
</dbReference>
<dbReference type="EMBL" id="FNOP01000002">
    <property type="protein sequence ID" value="SDW52319.1"/>
    <property type="molecule type" value="Genomic_DNA"/>
</dbReference>
<dbReference type="PROSITE" id="PS51671">
    <property type="entry name" value="ACT"/>
    <property type="match status" value="1"/>
</dbReference>
<dbReference type="RefSeq" id="WP_074704459.1">
    <property type="nucleotide sequence ID" value="NZ_CAMEFB010000033.1"/>
</dbReference>
<evidence type="ECO:0000259" key="1">
    <source>
        <dbReference type="PROSITE" id="PS51671"/>
    </source>
</evidence>
<dbReference type="InterPro" id="IPR045865">
    <property type="entry name" value="ACT-like_dom_sf"/>
</dbReference>
<dbReference type="PANTHER" id="PTHR40099">
    <property type="entry name" value="ACETOLACTATE SYNTHASE, SMALL SUBUNIT"/>
    <property type="match status" value="1"/>
</dbReference>
<dbReference type="PANTHER" id="PTHR40099:SF1">
    <property type="entry name" value="ACETOLACTATE SYNTHASE, SMALL SUBUNIT"/>
    <property type="match status" value="1"/>
</dbReference>
<dbReference type="AlphaFoldDB" id="A0A1H2U9N7"/>
<dbReference type="InterPro" id="IPR045739">
    <property type="entry name" value="ACT_dom_pair"/>
</dbReference>
<dbReference type="SUPFAM" id="SSF55021">
    <property type="entry name" value="ACT-like"/>
    <property type="match status" value="2"/>
</dbReference>
<feature type="domain" description="ACT" evidence="1">
    <location>
        <begin position="4"/>
        <end position="78"/>
    </location>
</feature>
<gene>
    <name evidence="2" type="ORF">SAMN05216495_102134</name>
</gene>